<gene>
    <name evidence="2" type="ORF">D3Y57_07880</name>
</gene>
<keyword evidence="3" id="KW-1185">Reference proteome</keyword>
<dbReference type="AlphaFoldDB" id="A0A494TJC7"/>
<dbReference type="EMBL" id="CP032829">
    <property type="protein sequence ID" value="AYJ85906.1"/>
    <property type="molecule type" value="Genomic_DNA"/>
</dbReference>
<evidence type="ECO:0000313" key="2">
    <source>
        <dbReference type="EMBL" id="AYJ85906.1"/>
    </source>
</evidence>
<dbReference type="RefSeq" id="WP_121152531.1">
    <property type="nucleotide sequence ID" value="NZ_CP032829.1"/>
</dbReference>
<dbReference type="Gene3D" id="3.30.160.670">
    <property type="match status" value="1"/>
</dbReference>
<evidence type="ECO:0000259" key="1">
    <source>
        <dbReference type="Pfam" id="PF13590"/>
    </source>
</evidence>
<dbReference type="PROSITE" id="PS51257">
    <property type="entry name" value="PROKAR_LIPOPROTEIN"/>
    <property type="match status" value="1"/>
</dbReference>
<evidence type="ECO:0000313" key="3">
    <source>
        <dbReference type="Proteomes" id="UP000276254"/>
    </source>
</evidence>
<dbReference type="KEGG" id="spha:D3Y57_07880"/>
<dbReference type="Proteomes" id="UP000276254">
    <property type="component" value="Chromosome"/>
</dbReference>
<dbReference type="OrthoDB" id="7501218at2"/>
<dbReference type="Pfam" id="PF13590">
    <property type="entry name" value="DUF4136"/>
    <property type="match status" value="1"/>
</dbReference>
<dbReference type="InterPro" id="IPR025411">
    <property type="entry name" value="DUF4136"/>
</dbReference>
<protein>
    <submittedName>
        <fullName evidence="2">DUF4136 domain-containing protein</fullName>
    </submittedName>
</protein>
<organism evidence="2 3">
    <name type="scientific">Sphingomonas paeninsulae</name>
    <dbReference type="NCBI Taxonomy" id="2319844"/>
    <lineage>
        <taxon>Bacteria</taxon>
        <taxon>Pseudomonadati</taxon>
        <taxon>Pseudomonadota</taxon>
        <taxon>Alphaproteobacteria</taxon>
        <taxon>Sphingomonadales</taxon>
        <taxon>Sphingomonadaceae</taxon>
        <taxon>Sphingomonas</taxon>
    </lineage>
</organism>
<reference evidence="2 3" key="1">
    <citation type="submission" date="2018-09" db="EMBL/GenBank/DDBJ databases">
        <title>Sphingomonas peninsula sp. nov., isolated from fildes peninsula, Antarctic soil.</title>
        <authorList>
            <person name="Yingchao G."/>
        </authorList>
    </citation>
    <scope>NUCLEOTIDE SEQUENCE [LARGE SCALE GENOMIC DNA]</scope>
    <source>
        <strain evidence="2 3">YZ-8</strain>
    </source>
</reference>
<proteinExistence type="predicted"/>
<name>A0A494TJC7_SPHPE</name>
<feature type="domain" description="DUF4136" evidence="1">
    <location>
        <begin position="36"/>
        <end position="210"/>
    </location>
</feature>
<sequence>MIRFLKYAAPIALLTVAGCAEPFQARVSRYQALPAPQGQSFAVVADSPRENGSLEFRTYADMVANRLQQVGYVRAGTATGANLIVSINYGVDRGHEKIRSTVGSGFGGFGYGGGFGYSRFGGYGGFGRPYYGYGFGRRAFVGGFYDPFLFDDYNRVESYTVYNSQLQMTIERQGTKERVFEGKAQAISTDDDLTTLVPNLIDAMFTGFPGNSGETVKITVAPPGKTRR</sequence>
<accession>A0A494TJC7</accession>